<evidence type="ECO:0008006" key="4">
    <source>
        <dbReference type="Google" id="ProtNLM"/>
    </source>
</evidence>
<feature type="transmembrane region" description="Helical" evidence="1">
    <location>
        <begin position="115"/>
        <end position="137"/>
    </location>
</feature>
<feature type="transmembrane region" description="Helical" evidence="1">
    <location>
        <begin position="48"/>
        <end position="70"/>
    </location>
</feature>
<proteinExistence type="predicted"/>
<dbReference type="InterPro" id="IPR001096">
    <property type="entry name" value="Peptidase_C13"/>
</dbReference>
<evidence type="ECO:0000256" key="1">
    <source>
        <dbReference type="SAM" id="Phobius"/>
    </source>
</evidence>
<keyword evidence="3" id="KW-1185">Reference proteome</keyword>
<comment type="caution">
    <text evidence="2">The sequence shown here is derived from an EMBL/GenBank/DDBJ whole genome shotgun (WGS) entry which is preliminary data.</text>
</comment>
<reference evidence="3" key="1">
    <citation type="journal article" date="2019" name="Int. J. Syst. Evol. Microbiol.">
        <title>The Global Catalogue of Microorganisms (GCM) 10K type strain sequencing project: providing services to taxonomists for standard genome sequencing and annotation.</title>
        <authorList>
            <consortium name="The Broad Institute Genomics Platform"/>
            <consortium name="The Broad Institute Genome Sequencing Center for Infectious Disease"/>
            <person name="Wu L."/>
            <person name="Ma J."/>
        </authorList>
    </citation>
    <scope>NUCLEOTIDE SEQUENCE [LARGE SCALE GENOMIC DNA]</scope>
    <source>
        <strain evidence="3">CGMCC 1.15341</strain>
    </source>
</reference>
<keyword evidence="1" id="KW-0812">Transmembrane</keyword>
<protein>
    <recommendedName>
        <fullName evidence="4">Peptidase C13-like protein</fullName>
    </recommendedName>
</protein>
<gene>
    <name evidence="2" type="ORF">GCM10011352_34780</name>
</gene>
<organism evidence="2 3">
    <name type="scientific">Marinobacterium zhoushanense</name>
    <dbReference type="NCBI Taxonomy" id="1679163"/>
    <lineage>
        <taxon>Bacteria</taxon>
        <taxon>Pseudomonadati</taxon>
        <taxon>Pseudomonadota</taxon>
        <taxon>Gammaproteobacteria</taxon>
        <taxon>Oceanospirillales</taxon>
        <taxon>Oceanospirillaceae</taxon>
        <taxon>Marinobacterium</taxon>
    </lineage>
</organism>
<name>A0ABQ1KS19_9GAMM</name>
<feature type="transmembrane region" description="Helical" evidence="1">
    <location>
        <begin position="143"/>
        <end position="165"/>
    </location>
</feature>
<dbReference type="RefSeq" id="WP_229680818.1">
    <property type="nucleotide sequence ID" value="NZ_BMIJ01000007.1"/>
</dbReference>
<keyword evidence="1" id="KW-1133">Transmembrane helix</keyword>
<dbReference type="Proteomes" id="UP000629025">
    <property type="component" value="Unassembled WGS sequence"/>
</dbReference>
<keyword evidence="1" id="KW-0472">Membrane</keyword>
<evidence type="ECO:0000313" key="2">
    <source>
        <dbReference type="EMBL" id="GGC05627.1"/>
    </source>
</evidence>
<dbReference type="Pfam" id="PF01650">
    <property type="entry name" value="Peptidase_C13"/>
    <property type="match status" value="1"/>
</dbReference>
<dbReference type="EMBL" id="BMIJ01000007">
    <property type="protein sequence ID" value="GGC05627.1"/>
    <property type="molecule type" value="Genomic_DNA"/>
</dbReference>
<evidence type="ECO:0000313" key="3">
    <source>
        <dbReference type="Proteomes" id="UP000629025"/>
    </source>
</evidence>
<feature type="transmembrane region" description="Helical" evidence="1">
    <location>
        <begin position="82"/>
        <end position="103"/>
    </location>
</feature>
<sequence length="506" mass="56650">MIYDRERMMSDGQAKRPQLQWLDDLGCNLRVGLGLTFWRRVRSGDLKVSPGQLITLAVLLFALEFIIAFAQVDPPRLFNSYGVDYLAASYLVQLLLLLLAARLAGADNARFGKILVGMLSAFLPLMLLAQALLWAIMQWQQSALGLGLYFGLTFCWQLFILLRLLRGVVGVRMRRGLATTLLYGLGALAALWMMPRIDLWYTDYRQVEAQENPISQLDVEAIYYAQPQLMASGLADLKPQRPGVVDLYLLAFGSYGLENVFLNEVEYVREQFDRRYATEGRSLILANNPSTVDYYPLANGYNLRSALDAIGQRMDREEDVLFLFMTSHGSADHRFSVEMGPLQLDDLTAPELRQALDDAGIRWRVLLVSSCYSGGFVEALQSPQTLVITAAAADRTSFGCGSTSDFTYFGTAYFKQALMQEPRFIEAFALAREWVTARELEDNFKPSNPQLFVGEAIAGKLETLYDEPSMQSAWASGPLDLALCSDNEDQRCAVENTNGVQAEQIQ</sequence>
<feature type="transmembrane region" description="Helical" evidence="1">
    <location>
        <begin position="177"/>
        <end position="195"/>
    </location>
</feature>
<dbReference type="Gene3D" id="3.40.50.1460">
    <property type="match status" value="1"/>
</dbReference>
<accession>A0ABQ1KS19</accession>